<protein>
    <submittedName>
        <fullName evidence="1">Uncharacterized protein</fullName>
    </submittedName>
</protein>
<accession>A0A6C0CYH6</accession>
<reference evidence="1" key="1">
    <citation type="journal article" date="2020" name="Nature">
        <title>Giant virus diversity and host interactions through global metagenomics.</title>
        <authorList>
            <person name="Schulz F."/>
            <person name="Roux S."/>
            <person name="Paez-Espino D."/>
            <person name="Jungbluth S."/>
            <person name="Walsh D.A."/>
            <person name="Denef V.J."/>
            <person name="McMahon K.D."/>
            <person name="Konstantinidis K.T."/>
            <person name="Eloe-Fadrosh E.A."/>
            <person name="Kyrpides N.C."/>
            <person name="Woyke T."/>
        </authorList>
    </citation>
    <scope>NUCLEOTIDE SEQUENCE</scope>
    <source>
        <strain evidence="1">GVMAG-M-3300023109-53</strain>
    </source>
</reference>
<organism evidence="1">
    <name type="scientific">viral metagenome</name>
    <dbReference type="NCBI Taxonomy" id="1070528"/>
    <lineage>
        <taxon>unclassified sequences</taxon>
        <taxon>metagenomes</taxon>
        <taxon>organismal metagenomes</taxon>
    </lineage>
</organism>
<name>A0A6C0CYH6_9ZZZZ</name>
<dbReference type="EMBL" id="MN739500">
    <property type="protein sequence ID" value="QHT08739.1"/>
    <property type="molecule type" value="Genomic_DNA"/>
</dbReference>
<evidence type="ECO:0000313" key="1">
    <source>
        <dbReference type="EMBL" id="QHT08739.1"/>
    </source>
</evidence>
<sequence>MSLVLYYSNYCENSKGILRTLSKSELKNEIHFICIDKRFRDSQSGGIYVLLENQQKILLPPQITKVPAMLLLKEGNAVIFGKEIESRLKPQTEYTNLAATGFNGEPMAFSLGSDQTGCFGVASDSFSYWDQGSDELLAKGDGGLRQMYNYAAVENNFKIETPPDNWSPDKVGETAMKDMESERNKDLQMQNMNKQILN</sequence>
<proteinExistence type="predicted"/>
<dbReference type="AlphaFoldDB" id="A0A6C0CYH6"/>